<reference evidence="5" key="2">
    <citation type="journal article" date="2021" name="PeerJ">
        <title>Extensive microbial diversity within the chicken gut microbiome revealed by metagenomics and culture.</title>
        <authorList>
            <person name="Gilroy R."/>
            <person name="Ravi A."/>
            <person name="Getino M."/>
            <person name="Pursley I."/>
            <person name="Horton D.L."/>
            <person name="Alikhan N.F."/>
            <person name="Baker D."/>
            <person name="Gharbi K."/>
            <person name="Hall N."/>
            <person name="Watson M."/>
            <person name="Adriaenssens E.M."/>
            <person name="Foster-Nyarko E."/>
            <person name="Jarju S."/>
            <person name="Secka A."/>
            <person name="Antonio M."/>
            <person name="Oren A."/>
            <person name="Chaudhuri R.R."/>
            <person name="La Ragione R."/>
            <person name="Hildebrand F."/>
            <person name="Pallen M.J."/>
        </authorList>
    </citation>
    <scope>NUCLEOTIDE SEQUENCE</scope>
    <source>
        <strain evidence="5">D5-748</strain>
    </source>
</reference>
<dbReference type="NCBIfam" id="TIGR03918">
    <property type="entry name" value="GTP_HydF"/>
    <property type="match status" value="1"/>
</dbReference>
<evidence type="ECO:0000313" key="5">
    <source>
        <dbReference type="EMBL" id="MBO8445970.1"/>
    </source>
</evidence>
<evidence type="ECO:0000313" key="6">
    <source>
        <dbReference type="Proteomes" id="UP000823619"/>
    </source>
</evidence>
<feature type="domain" description="G" evidence="2">
    <location>
        <begin position="11"/>
        <end position="123"/>
    </location>
</feature>
<dbReference type="Pfam" id="PF18133">
    <property type="entry name" value="HydF_tetramer"/>
    <property type="match status" value="1"/>
</dbReference>
<protein>
    <submittedName>
        <fullName evidence="5">[FeFe] hydrogenase H-cluster maturation GTPase HydF</fullName>
    </submittedName>
</protein>
<proteinExistence type="predicted"/>
<dbReference type="InterPro" id="IPR027417">
    <property type="entry name" value="P-loop_NTPase"/>
</dbReference>
<feature type="region of interest" description="Disordered" evidence="1">
    <location>
        <begin position="132"/>
        <end position="152"/>
    </location>
</feature>
<comment type="caution">
    <text evidence="5">The sequence shown here is derived from an EMBL/GenBank/DDBJ whole genome shotgun (WGS) entry which is preliminary data.</text>
</comment>
<dbReference type="GO" id="GO:0002098">
    <property type="term" value="P:tRNA wobble uridine modification"/>
    <property type="evidence" value="ECO:0007669"/>
    <property type="project" value="TreeGrafter"/>
</dbReference>
<evidence type="ECO:0000259" key="2">
    <source>
        <dbReference type="Pfam" id="PF01926"/>
    </source>
</evidence>
<dbReference type="InterPro" id="IPR041606">
    <property type="entry name" value="HydF_dimer"/>
</dbReference>
<name>A0A9D9EGJ7_9BACT</name>
<dbReference type="SUPFAM" id="SSF52540">
    <property type="entry name" value="P-loop containing nucleoside triphosphate hydrolases"/>
    <property type="match status" value="1"/>
</dbReference>
<dbReference type="CDD" id="cd00880">
    <property type="entry name" value="Era_like"/>
    <property type="match status" value="1"/>
</dbReference>
<dbReference type="InterPro" id="IPR005225">
    <property type="entry name" value="Small_GTP-bd"/>
</dbReference>
<gene>
    <name evidence="5" type="primary">hydF</name>
    <name evidence="5" type="ORF">IAC23_09840</name>
</gene>
<feature type="domain" description="Hydrogen maturase F tetramerization" evidence="4">
    <location>
        <begin position="301"/>
        <end position="414"/>
    </location>
</feature>
<dbReference type="PANTHER" id="PTHR42714:SF6">
    <property type="entry name" value="TRANSLATION INITIATION FACTOR IF-2"/>
    <property type="match status" value="1"/>
</dbReference>
<dbReference type="PANTHER" id="PTHR42714">
    <property type="entry name" value="TRNA MODIFICATION GTPASE GTPBP3"/>
    <property type="match status" value="1"/>
</dbReference>
<evidence type="ECO:0000259" key="4">
    <source>
        <dbReference type="Pfam" id="PF18133"/>
    </source>
</evidence>
<dbReference type="InterPro" id="IPR006073">
    <property type="entry name" value="GTP-bd"/>
</dbReference>
<dbReference type="Pfam" id="PF18128">
    <property type="entry name" value="HydF_dimer"/>
    <property type="match status" value="1"/>
</dbReference>
<evidence type="ECO:0000259" key="3">
    <source>
        <dbReference type="Pfam" id="PF18128"/>
    </source>
</evidence>
<dbReference type="EMBL" id="JADIMO010000126">
    <property type="protein sequence ID" value="MBO8445970.1"/>
    <property type="molecule type" value="Genomic_DNA"/>
</dbReference>
<dbReference type="Gene3D" id="3.40.50.11420">
    <property type="match status" value="1"/>
</dbReference>
<dbReference type="GO" id="GO:0005737">
    <property type="term" value="C:cytoplasm"/>
    <property type="evidence" value="ECO:0007669"/>
    <property type="project" value="TreeGrafter"/>
</dbReference>
<evidence type="ECO:0000256" key="1">
    <source>
        <dbReference type="SAM" id="MobiDB-lite"/>
    </source>
</evidence>
<dbReference type="Proteomes" id="UP000823619">
    <property type="component" value="Unassembled WGS sequence"/>
</dbReference>
<accession>A0A9D9EGJ7</accession>
<reference evidence="5" key="1">
    <citation type="submission" date="2020-10" db="EMBL/GenBank/DDBJ databases">
        <authorList>
            <person name="Gilroy R."/>
        </authorList>
    </citation>
    <scope>NUCLEOTIDE SEQUENCE</scope>
    <source>
        <strain evidence="5">D5-748</strain>
    </source>
</reference>
<dbReference type="NCBIfam" id="TIGR00231">
    <property type="entry name" value="small_GTP"/>
    <property type="match status" value="1"/>
</dbReference>
<organism evidence="5 6">
    <name type="scientific">Candidatus Cryptobacteroides merdavium</name>
    <dbReference type="NCBI Taxonomy" id="2840769"/>
    <lineage>
        <taxon>Bacteria</taxon>
        <taxon>Pseudomonadati</taxon>
        <taxon>Bacteroidota</taxon>
        <taxon>Bacteroidia</taxon>
        <taxon>Bacteroidales</taxon>
        <taxon>Candidatus Cryptobacteroides</taxon>
    </lineage>
</organism>
<dbReference type="Gene3D" id="3.40.50.11410">
    <property type="match status" value="1"/>
</dbReference>
<dbReference type="Pfam" id="PF01926">
    <property type="entry name" value="MMR_HSR1"/>
    <property type="match status" value="1"/>
</dbReference>
<dbReference type="GO" id="GO:0030488">
    <property type="term" value="P:tRNA methylation"/>
    <property type="evidence" value="ECO:0007669"/>
    <property type="project" value="TreeGrafter"/>
</dbReference>
<sequence length="421" mass="46696">MNSTPQSERLHIGIFGKRNSGKSSLMNAITGQTASLVSDVPGTTADPVRKAMEIPAIGPCLFIDTAGFDDDAEGLGKMRVNRTMKALEDTDIAILMFRDCDDTEKEWFKILKDRKIPVIPVLNIFHEREKSLSDNNGSHKESSQERLRDFNDHTGRTATINEMTGEKPVEVNAETGENVQAIFNSILRKLPENYGTHTITGNLVKEGDTVMLVMPQDSQAPKGRLILPQVQTIRELLDRRCTVVNCTPDRIRETLQALSSPPQLIITDSQAFSEAWSAKPEESRLTSFSILFAGYKGDISAFMDGTGALDRLTEDSRVLIAEACTHAPATEDIGRVKIPRMLRQRIGQGLRIDIVSGTDFPEDLSGYDLIIHCGACMFNRRYVLNRIASARSRHIPITNYGLTIAWAKGILDKVAIPDQKQ</sequence>
<dbReference type="InterPro" id="IPR023873">
    <property type="entry name" value="FeFe-hyd_GTPase_HydF"/>
</dbReference>
<dbReference type="InterPro" id="IPR040644">
    <property type="entry name" value="HydF_tetramer"/>
</dbReference>
<dbReference type="AlphaFoldDB" id="A0A9D9EGJ7"/>
<dbReference type="Gene3D" id="3.40.50.300">
    <property type="entry name" value="P-loop containing nucleotide triphosphate hydrolases"/>
    <property type="match status" value="1"/>
</dbReference>
<feature type="domain" description="Hydrogen maturase F dimerization" evidence="3">
    <location>
        <begin position="200"/>
        <end position="297"/>
    </location>
</feature>
<dbReference type="GO" id="GO:0005525">
    <property type="term" value="F:GTP binding"/>
    <property type="evidence" value="ECO:0007669"/>
    <property type="project" value="InterPro"/>
</dbReference>